<dbReference type="EnsemblPlants" id="AET1Gv20434300.52">
    <property type="protein sequence ID" value="AET1Gv20434300.52"/>
    <property type="gene ID" value="AET1Gv20434300"/>
</dbReference>
<protein>
    <submittedName>
        <fullName evidence="1">Uncharacterized protein</fullName>
    </submittedName>
</protein>
<dbReference type="Gramene" id="AET1Gv20434300.52">
    <property type="protein sequence ID" value="AET1Gv20434300.52"/>
    <property type="gene ID" value="AET1Gv20434300"/>
</dbReference>
<keyword evidence="2" id="KW-1185">Reference proteome</keyword>
<reference evidence="1" key="4">
    <citation type="submission" date="2019-03" db="UniProtKB">
        <authorList>
            <consortium name="EnsemblPlants"/>
        </authorList>
    </citation>
    <scope>IDENTIFICATION</scope>
</reference>
<reference evidence="1" key="5">
    <citation type="journal article" date="2021" name="G3 (Bethesda)">
        <title>Aegilops tauschii genome assembly Aet v5.0 features greater sequence contiguity and improved annotation.</title>
        <authorList>
            <person name="Wang L."/>
            <person name="Zhu T."/>
            <person name="Rodriguez J.C."/>
            <person name="Deal K.R."/>
            <person name="Dubcovsky J."/>
            <person name="McGuire P.E."/>
            <person name="Lux T."/>
            <person name="Spannagl M."/>
            <person name="Mayer K.F.X."/>
            <person name="Baldrich P."/>
            <person name="Meyers B.C."/>
            <person name="Huo N."/>
            <person name="Gu Y.Q."/>
            <person name="Zhou H."/>
            <person name="Devos K.M."/>
            <person name="Bennetzen J.L."/>
            <person name="Unver T."/>
            <person name="Budak H."/>
            <person name="Gulick P.J."/>
            <person name="Galiba G."/>
            <person name="Kalapos B."/>
            <person name="Nelson D.R."/>
            <person name="Li P."/>
            <person name="You F.M."/>
            <person name="Luo M.C."/>
            <person name="Dvorak J."/>
        </authorList>
    </citation>
    <scope>NUCLEOTIDE SEQUENCE [LARGE SCALE GENOMIC DNA]</scope>
    <source>
        <strain evidence="1">cv. AL8/78</strain>
    </source>
</reference>
<proteinExistence type="predicted"/>
<reference evidence="1" key="3">
    <citation type="journal article" date="2017" name="Nature">
        <title>Genome sequence of the progenitor of the wheat D genome Aegilops tauschii.</title>
        <authorList>
            <person name="Luo M.C."/>
            <person name="Gu Y.Q."/>
            <person name="Puiu D."/>
            <person name="Wang H."/>
            <person name="Twardziok S.O."/>
            <person name="Deal K.R."/>
            <person name="Huo N."/>
            <person name="Zhu T."/>
            <person name="Wang L."/>
            <person name="Wang Y."/>
            <person name="McGuire P.E."/>
            <person name="Liu S."/>
            <person name="Long H."/>
            <person name="Ramasamy R.K."/>
            <person name="Rodriguez J.C."/>
            <person name="Van S.L."/>
            <person name="Yuan L."/>
            <person name="Wang Z."/>
            <person name="Xia Z."/>
            <person name="Xiao L."/>
            <person name="Anderson O.D."/>
            <person name="Ouyang S."/>
            <person name="Liang Y."/>
            <person name="Zimin A.V."/>
            <person name="Pertea G."/>
            <person name="Qi P."/>
            <person name="Bennetzen J.L."/>
            <person name="Dai X."/>
            <person name="Dawson M.W."/>
            <person name="Muller H.G."/>
            <person name="Kugler K."/>
            <person name="Rivarola-Duarte L."/>
            <person name="Spannagl M."/>
            <person name="Mayer K.F.X."/>
            <person name="Lu F.H."/>
            <person name="Bevan M.W."/>
            <person name="Leroy P."/>
            <person name="Li P."/>
            <person name="You F.M."/>
            <person name="Sun Q."/>
            <person name="Liu Z."/>
            <person name="Lyons E."/>
            <person name="Wicker T."/>
            <person name="Salzberg S.L."/>
            <person name="Devos K.M."/>
            <person name="Dvorak J."/>
        </authorList>
    </citation>
    <scope>NUCLEOTIDE SEQUENCE [LARGE SCALE GENOMIC DNA]</scope>
    <source>
        <strain evidence="1">cv. AL8/78</strain>
    </source>
</reference>
<organism evidence="1 2">
    <name type="scientific">Aegilops tauschii subsp. strangulata</name>
    <name type="common">Goatgrass</name>
    <dbReference type="NCBI Taxonomy" id="200361"/>
    <lineage>
        <taxon>Eukaryota</taxon>
        <taxon>Viridiplantae</taxon>
        <taxon>Streptophyta</taxon>
        <taxon>Embryophyta</taxon>
        <taxon>Tracheophyta</taxon>
        <taxon>Spermatophyta</taxon>
        <taxon>Magnoliopsida</taxon>
        <taxon>Liliopsida</taxon>
        <taxon>Poales</taxon>
        <taxon>Poaceae</taxon>
        <taxon>BOP clade</taxon>
        <taxon>Pooideae</taxon>
        <taxon>Triticodae</taxon>
        <taxon>Triticeae</taxon>
        <taxon>Triticinae</taxon>
        <taxon>Aegilops</taxon>
    </lineage>
</organism>
<accession>A0A452YJP0</accession>
<evidence type="ECO:0000313" key="2">
    <source>
        <dbReference type="Proteomes" id="UP000015105"/>
    </source>
</evidence>
<name>A0A452YJP0_AEGTS</name>
<reference evidence="2" key="1">
    <citation type="journal article" date="2014" name="Science">
        <title>Ancient hybridizations among the ancestral genomes of bread wheat.</title>
        <authorList>
            <consortium name="International Wheat Genome Sequencing Consortium,"/>
            <person name="Marcussen T."/>
            <person name="Sandve S.R."/>
            <person name="Heier L."/>
            <person name="Spannagl M."/>
            <person name="Pfeifer M."/>
            <person name="Jakobsen K.S."/>
            <person name="Wulff B.B."/>
            <person name="Steuernagel B."/>
            <person name="Mayer K.F."/>
            <person name="Olsen O.A."/>
        </authorList>
    </citation>
    <scope>NUCLEOTIDE SEQUENCE [LARGE SCALE GENOMIC DNA]</scope>
    <source>
        <strain evidence="2">cv. AL8/78</strain>
    </source>
</reference>
<dbReference type="AlphaFoldDB" id="A0A452YJP0"/>
<reference evidence="2" key="2">
    <citation type="journal article" date="2017" name="Nat. Plants">
        <title>The Aegilops tauschii genome reveals multiple impacts of transposons.</title>
        <authorList>
            <person name="Zhao G."/>
            <person name="Zou C."/>
            <person name="Li K."/>
            <person name="Wang K."/>
            <person name="Li T."/>
            <person name="Gao L."/>
            <person name="Zhang X."/>
            <person name="Wang H."/>
            <person name="Yang Z."/>
            <person name="Liu X."/>
            <person name="Jiang W."/>
            <person name="Mao L."/>
            <person name="Kong X."/>
            <person name="Jiao Y."/>
            <person name="Jia J."/>
        </authorList>
    </citation>
    <scope>NUCLEOTIDE SEQUENCE [LARGE SCALE GENOMIC DNA]</scope>
    <source>
        <strain evidence="2">cv. AL8/78</strain>
    </source>
</reference>
<evidence type="ECO:0000313" key="1">
    <source>
        <dbReference type="EnsemblPlants" id="AET1Gv20434300.52"/>
    </source>
</evidence>
<dbReference type="Proteomes" id="UP000015105">
    <property type="component" value="Chromosome 1D"/>
</dbReference>
<sequence>HDVLAWARIPSQPPSNEPTLTDWWQRTKGQTPHALRKGLQSIAMLVPWMIWKQRNECVFENARPSVTTLVDRIKAEAKCWAQAGSLGLRVVLPTNWDVH</sequence>